<reference evidence="2 3" key="1">
    <citation type="journal article" date="2013" name="Appl. Environ. Microbiol.">
        <title>Genome analysis suggests that the soil oligotrophic bacterium Agromonas oligotrophica (Bradyrhizobium oligotrophicum) is a nitrogen-fixing symbiont of Aeschynomene indica.</title>
        <authorList>
            <person name="Okubo T."/>
            <person name="Fukushima S."/>
            <person name="Itakura M."/>
            <person name="Oshima K."/>
            <person name="Longtonglang A."/>
            <person name="Teaumroong N."/>
            <person name="Mitsui H."/>
            <person name="Hattori M."/>
            <person name="Hattori R."/>
            <person name="Hattori T."/>
            <person name="Minamisawa K."/>
        </authorList>
    </citation>
    <scope>NUCLEOTIDE SEQUENCE [LARGE SCALE GENOMIC DNA]</scope>
    <source>
        <strain evidence="2 3">S58</strain>
    </source>
</reference>
<gene>
    <name evidence="2" type="ORF">S58_71700</name>
</gene>
<keyword evidence="3" id="KW-1185">Reference proteome</keyword>
<proteinExistence type="predicted"/>
<feature type="region of interest" description="Disordered" evidence="1">
    <location>
        <begin position="27"/>
        <end position="64"/>
    </location>
</feature>
<dbReference type="HOGENOM" id="CLU_1432043_0_0_5"/>
<dbReference type="AlphaFoldDB" id="M4ZHA3"/>
<sequence>MWIAARYPNWAHGAFPAQMLPSIEDAGAMKTPSSRPSYKSQTKVGSRSGRCDGENPNYGSRRSNSDLANIRFNATDDDFGLIVLGRQLEEALAKLRALDDPASQDHLEQIETLLAGLAPIEQAIIATPARTIAGLGVKARHASYVNSEHWDAPIDRIDWNARTVRSLIEAVCDVAAIPCSLRSNSKEEK</sequence>
<name>M4ZHA3_9BRAD</name>
<dbReference type="Proteomes" id="UP000011841">
    <property type="component" value="Chromosome"/>
</dbReference>
<evidence type="ECO:0000256" key="1">
    <source>
        <dbReference type="SAM" id="MobiDB-lite"/>
    </source>
</evidence>
<accession>M4ZHA3</accession>
<feature type="compositionally biased region" description="Polar residues" evidence="1">
    <location>
        <begin position="31"/>
        <end position="45"/>
    </location>
</feature>
<dbReference type="STRING" id="1245469.S58_71700"/>
<protein>
    <submittedName>
        <fullName evidence="2">Uncharacterized protein</fullName>
    </submittedName>
</protein>
<evidence type="ECO:0000313" key="2">
    <source>
        <dbReference type="EMBL" id="BAM93134.1"/>
    </source>
</evidence>
<evidence type="ECO:0000313" key="3">
    <source>
        <dbReference type="Proteomes" id="UP000011841"/>
    </source>
</evidence>
<dbReference type="KEGG" id="aol:S58_71700"/>
<dbReference type="EMBL" id="AP012603">
    <property type="protein sequence ID" value="BAM93134.1"/>
    <property type="molecule type" value="Genomic_DNA"/>
</dbReference>
<organism evidence="2 3">
    <name type="scientific">Bradyrhizobium oligotrophicum S58</name>
    <dbReference type="NCBI Taxonomy" id="1245469"/>
    <lineage>
        <taxon>Bacteria</taxon>
        <taxon>Pseudomonadati</taxon>
        <taxon>Pseudomonadota</taxon>
        <taxon>Alphaproteobacteria</taxon>
        <taxon>Hyphomicrobiales</taxon>
        <taxon>Nitrobacteraceae</taxon>
        <taxon>Bradyrhizobium</taxon>
    </lineage>
</organism>